<gene>
    <name evidence="9" type="ORF">P167DRAFT_574127</name>
</gene>
<evidence type="ECO:0000313" key="9">
    <source>
        <dbReference type="EMBL" id="RPB12767.1"/>
    </source>
</evidence>
<feature type="domain" description="YEATS" evidence="8">
    <location>
        <begin position="14"/>
        <end position="172"/>
    </location>
</feature>
<dbReference type="PROSITE" id="PS51037">
    <property type="entry name" value="YEATS"/>
    <property type="match status" value="1"/>
</dbReference>
<evidence type="ECO:0000313" key="10">
    <source>
        <dbReference type="Proteomes" id="UP000277580"/>
    </source>
</evidence>
<keyword evidence="10" id="KW-1185">Reference proteome</keyword>
<evidence type="ECO:0000259" key="8">
    <source>
        <dbReference type="PROSITE" id="PS51037"/>
    </source>
</evidence>
<evidence type="ECO:0000256" key="6">
    <source>
        <dbReference type="SAM" id="Coils"/>
    </source>
</evidence>
<keyword evidence="2" id="KW-0805">Transcription regulation</keyword>
<dbReference type="Pfam" id="PF03366">
    <property type="entry name" value="YEATS"/>
    <property type="match status" value="1"/>
</dbReference>
<comment type="subcellular location">
    <subcellularLocation>
        <location evidence="5">Nucleus</location>
    </subcellularLocation>
</comment>
<evidence type="ECO:0000256" key="2">
    <source>
        <dbReference type="ARBA" id="ARBA00023015"/>
    </source>
</evidence>
<feature type="region of interest" description="Disordered" evidence="7">
    <location>
        <begin position="1"/>
        <end position="47"/>
    </location>
</feature>
<proteinExistence type="predicted"/>
<dbReference type="InterPro" id="IPR055129">
    <property type="entry name" value="YEATS_dom"/>
</dbReference>
<reference evidence="9 10" key="1">
    <citation type="journal article" date="2018" name="Nat. Ecol. Evol.">
        <title>Pezizomycetes genomes reveal the molecular basis of ectomycorrhizal truffle lifestyle.</title>
        <authorList>
            <person name="Murat C."/>
            <person name="Payen T."/>
            <person name="Noel B."/>
            <person name="Kuo A."/>
            <person name="Morin E."/>
            <person name="Chen J."/>
            <person name="Kohler A."/>
            <person name="Krizsan K."/>
            <person name="Balestrini R."/>
            <person name="Da Silva C."/>
            <person name="Montanini B."/>
            <person name="Hainaut M."/>
            <person name="Levati E."/>
            <person name="Barry K.W."/>
            <person name="Belfiori B."/>
            <person name="Cichocki N."/>
            <person name="Clum A."/>
            <person name="Dockter R.B."/>
            <person name="Fauchery L."/>
            <person name="Guy J."/>
            <person name="Iotti M."/>
            <person name="Le Tacon F."/>
            <person name="Lindquist E.A."/>
            <person name="Lipzen A."/>
            <person name="Malagnac F."/>
            <person name="Mello A."/>
            <person name="Molinier V."/>
            <person name="Miyauchi S."/>
            <person name="Poulain J."/>
            <person name="Riccioni C."/>
            <person name="Rubini A."/>
            <person name="Sitrit Y."/>
            <person name="Splivallo R."/>
            <person name="Traeger S."/>
            <person name="Wang M."/>
            <person name="Zifcakova L."/>
            <person name="Wipf D."/>
            <person name="Zambonelli A."/>
            <person name="Paolocci F."/>
            <person name="Nowrousian M."/>
            <person name="Ottonello S."/>
            <person name="Baldrian P."/>
            <person name="Spatafora J.W."/>
            <person name="Henrissat B."/>
            <person name="Nagy L.G."/>
            <person name="Aury J.M."/>
            <person name="Wincker P."/>
            <person name="Grigoriev I.V."/>
            <person name="Bonfante P."/>
            <person name="Martin F.M."/>
        </authorList>
    </citation>
    <scope>NUCLEOTIDE SEQUENCE [LARGE SCALE GENOMIC DNA]</scope>
    <source>
        <strain evidence="9 10">CCBAS932</strain>
    </source>
</reference>
<protein>
    <recommendedName>
        <fullName evidence="1">Protein AF-9 homolog</fullName>
    </recommendedName>
</protein>
<dbReference type="PANTHER" id="PTHR47573:SF1">
    <property type="entry name" value="PROTEIN AF-9 HOMOLOG"/>
    <property type="match status" value="1"/>
</dbReference>
<evidence type="ECO:0000256" key="5">
    <source>
        <dbReference type="PROSITE-ProRule" id="PRU00376"/>
    </source>
</evidence>
<dbReference type="GO" id="GO:0005634">
    <property type="term" value="C:nucleus"/>
    <property type="evidence" value="ECO:0007669"/>
    <property type="project" value="UniProtKB-SubCell"/>
</dbReference>
<dbReference type="PANTHER" id="PTHR47573">
    <property type="entry name" value="PROTEIN AF-9 HOMOLOG"/>
    <property type="match status" value="1"/>
</dbReference>
<evidence type="ECO:0000256" key="7">
    <source>
        <dbReference type="SAM" id="MobiDB-lite"/>
    </source>
</evidence>
<dbReference type="CDD" id="cd16908">
    <property type="entry name" value="YEATS_Yaf9_like"/>
    <property type="match status" value="1"/>
</dbReference>
<dbReference type="GO" id="GO:0006355">
    <property type="term" value="P:regulation of DNA-templated transcription"/>
    <property type="evidence" value="ECO:0007669"/>
    <property type="project" value="InterPro"/>
</dbReference>
<dbReference type="Gene3D" id="2.60.40.1970">
    <property type="entry name" value="YEATS domain"/>
    <property type="match status" value="1"/>
</dbReference>
<evidence type="ECO:0000256" key="4">
    <source>
        <dbReference type="ARBA" id="ARBA00023242"/>
    </source>
</evidence>
<keyword evidence="6" id="KW-0175">Coiled coil</keyword>
<dbReference type="OrthoDB" id="16041at2759"/>
<sequence>MDHDEVTTHSEINHSAQKYQSGPPFYGSIATPVNPDKKPPNLPPDHTHQWTVSVRGVGENDISHFIKKVQFKLHDTYANPLRTYTPVIESPPFEVSETGWGEFEIQIKIFFVPECTEKAQTLFHFLKLHPYIGDKAELELSRTQRRPVQAFIYDEIIFNEPTEAMYDLLTSRGSALIPPRARNGRGWEFTEESEASELDRLTEGIKVVQEHIKKAKETLLEKERQVAQIKAQLEKK</sequence>
<dbReference type="STRING" id="1392247.A0A3N4KQJ9"/>
<dbReference type="EMBL" id="ML119127">
    <property type="protein sequence ID" value="RPB12767.1"/>
    <property type="molecule type" value="Genomic_DNA"/>
</dbReference>
<feature type="coiled-coil region" evidence="6">
    <location>
        <begin position="198"/>
        <end position="232"/>
    </location>
</feature>
<accession>A0A3N4KQJ9</accession>
<name>A0A3N4KQJ9_9PEZI</name>
<dbReference type="InParanoid" id="A0A3N4KQJ9"/>
<dbReference type="GO" id="GO:0000785">
    <property type="term" value="C:chromatin"/>
    <property type="evidence" value="ECO:0007669"/>
    <property type="project" value="UniProtKB-ARBA"/>
</dbReference>
<evidence type="ECO:0000256" key="3">
    <source>
        <dbReference type="ARBA" id="ARBA00023163"/>
    </source>
</evidence>
<keyword evidence="3" id="KW-0804">Transcription</keyword>
<dbReference type="InterPro" id="IPR005033">
    <property type="entry name" value="YEATS"/>
</dbReference>
<dbReference type="Proteomes" id="UP000277580">
    <property type="component" value="Unassembled WGS sequence"/>
</dbReference>
<keyword evidence="4 5" id="KW-0539">Nucleus</keyword>
<feature type="compositionally biased region" description="Basic and acidic residues" evidence="7">
    <location>
        <begin position="1"/>
        <end position="12"/>
    </location>
</feature>
<organism evidence="9 10">
    <name type="scientific">Morchella conica CCBAS932</name>
    <dbReference type="NCBI Taxonomy" id="1392247"/>
    <lineage>
        <taxon>Eukaryota</taxon>
        <taxon>Fungi</taxon>
        <taxon>Dikarya</taxon>
        <taxon>Ascomycota</taxon>
        <taxon>Pezizomycotina</taxon>
        <taxon>Pezizomycetes</taxon>
        <taxon>Pezizales</taxon>
        <taxon>Morchellaceae</taxon>
        <taxon>Morchella</taxon>
    </lineage>
</organism>
<dbReference type="AlphaFoldDB" id="A0A3N4KQJ9"/>
<dbReference type="FunCoup" id="A0A3N4KQJ9">
    <property type="interactions" value="688"/>
</dbReference>
<evidence type="ECO:0000256" key="1">
    <source>
        <dbReference type="ARBA" id="ARBA00022408"/>
    </source>
</evidence>
<dbReference type="InterPro" id="IPR038704">
    <property type="entry name" value="YEAST_sf"/>
</dbReference>